<accession>A0A8S5R7M2</accession>
<protein>
    <submittedName>
        <fullName evidence="1">Uncharacterized protein</fullName>
    </submittedName>
</protein>
<organism evidence="1">
    <name type="scientific">virus sp. ctah610</name>
    <dbReference type="NCBI Taxonomy" id="2826807"/>
    <lineage>
        <taxon>Viruses</taxon>
    </lineage>
</organism>
<evidence type="ECO:0000313" key="1">
    <source>
        <dbReference type="EMBL" id="DAE27089.1"/>
    </source>
</evidence>
<reference evidence="1" key="1">
    <citation type="journal article" date="2021" name="Proc. Natl. Acad. Sci. U.S.A.">
        <title>A Catalog of Tens of Thousands of Viruses from Human Metagenomes Reveals Hidden Associations with Chronic Diseases.</title>
        <authorList>
            <person name="Tisza M.J."/>
            <person name="Buck C.B."/>
        </authorList>
    </citation>
    <scope>NUCLEOTIDE SEQUENCE</scope>
    <source>
        <strain evidence="1">Ctah610</strain>
    </source>
</reference>
<name>A0A8S5R7M2_9VIRU</name>
<dbReference type="EMBL" id="BK015827">
    <property type="protein sequence ID" value="DAE27089.1"/>
    <property type="molecule type" value="Genomic_DNA"/>
</dbReference>
<sequence>MILRKGMNPALAKLTQQRKENMLISAAGKANLIISLMVLADKFDFTTEQLDKFIDESQKQLEAYNSGYVESVNDFIGVLKEEYGIEVN</sequence>
<proteinExistence type="predicted"/>